<dbReference type="Proteomes" id="UP000325315">
    <property type="component" value="Unassembled WGS sequence"/>
</dbReference>
<accession>A0A5B6WZY9</accession>
<dbReference type="OrthoDB" id="1749844at2759"/>
<gene>
    <name evidence="1" type="ORF">EPI10_030843</name>
</gene>
<dbReference type="EMBL" id="SMMG02000001">
    <property type="protein sequence ID" value="KAA3486986.1"/>
    <property type="molecule type" value="Genomic_DNA"/>
</dbReference>
<keyword evidence="2" id="KW-1185">Reference proteome</keyword>
<dbReference type="AlphaFoldDB" id="A0A5B6WZY9"/>
<name>A0A5B6WZY9_9ROSI</name>
<protein>
    <submittedName>
        <fullName evidence="1">RVP_2 domain-containing protein</fullName>
    </submittedName>
</protein>
<proteinExistence type="predicted"/>
<evidence type="ECO:0000313" key="1">
    <source>
        <dbReference type="EMBL" id="KAA3486986.1"/>
    </source>
</evidence>
<evidence type="ECO:0000313" key="2">
    <source>
        <dbReference type="Proteomes" id="UP000325315"/>
    </source>
</evidence>
<sequence>MQVYYIKLELLHGLTLFMLVKKPQLLIASKMKTGQVPIVCEFTDVFLEEFIRLSLEWEVEFAIKLIPRSTPISITPCRMAPTELKE</sequence>
<reference evidence="2" key="1">
    <citation type="journal article" date="2019" name="Plant Biotechnol. J.">
        <title>Genome sequencing of the Australian wild diploid species Gossypium australe highlights disease resistance and delayed gland morphogenesis.</title>
        <authorList>
            <person name="Cai Y."/>
            <person name="Cai X."/>
            <person name="Wang Q."/>
            <person name="Wang P."/>
            <person name="Zhang Y."/>
            <person name="Cai C."/>
            <person name="Xu Y."/>
            <person name="Wang K."/>
            <person name="Zhou Z."/>
            <person name="Wang C."/>
            <person name="Geng S."/>
            <person name="Li B."/>
            <person name="Dong Q."/>
            <person name="Hou Y."/>
            <person name="Wang H."/>
            <person name="Ai P."/>
            <person name="Liu Z."/>
            <person name="Yi F."/>
            <person name="Sun M."/>
            <person name="An G."/>
            <person name="Cheng J."/>
            <person name="Zhang Y."/>
            <person name="Shi Q."/>
            <person name="Xie Y."/>
            <person name="Shi X."/>
            <person name="Chang Y."/>
            <person name="Huang F."/>
            <person name="Chen Y."/>
            <person name="Hong S."/>
            <person name="Mi L."/>
            <person name="Sun Q."/>
            <person name="Zhang L."/>
            <person name="Zhou B."/>
            <person name="Peng R."/>
            <person name="Zhang X."/>
            <person name="Liu F."/>
        </authorList>
    </citation>
    <scope>NUCLEOTIDE SEQUENCE [LARGE SCALE GENOMIC DNA]</scope>
    <source>
        <strain evidence="2">cv. PA1801</strain>
    </source>
</reference>
<comment type="caution">
    <text evidence="1">The sequence shown here is derived from an EMBL/GenBank/DDBJ whole genome shotgun (WGS) entry which is preliminary data.</text>
</comment>
<organism evidence="1 2">
    <name type="scientific">Gossypium australe</name>
    <dbReference type="NCBI Taxonomy" id="47621"/>
    <lineage>
        <taxon>Eukaryota</taxon>
        <taxon>Viridiplantae</taxon>
        <taxon>Streptophyta</taxon>
        <taxon>Embryophyta</taxon>
        <taxon>Tracheophyta</taxon>
        <taxon>Spermatophyta</taxon>
        <taxon>Magnoliopsida</taxon>
        <taxon>eudicotyledons</taxon>
        <taxon>Gunneridae</taxon>
        <taxon>Pentapetalae</taxon>
        <taxon>rosids</taxon>
        <taxon>malvids</taxon>
        <taxon>Malvales</taxon>
        <taxon>Malvaceae</taxon>
        <taxon>Malvoideae</taxon>
        <taxon>Gossypium</taxon>
    </lineage>
</organism>